<evidence type="ECO:0000256" key="3">
    <source>
        <dbReference type="ARBA" id="ARBA00022544"/>
    </source>
</evidence>
<dbReference type="Pfam" id="PF05504">
    <property type="entry name" value="Spore_GerAC"/>
    <property type="match status" value="1"/>
</dbReference>
<dbReference type="InterPro" id="IPR057336">
    <property type="entry name" value="GerAC_N"/>
</dbReference>
<accession>A0A4R5KEW6</accession>
<keyword evidence="7" id="KW-0449">Lipoprotein</keyword>
<dbReference type="OrthoDB" id="9816067at2"/>
<dbReference type="GO" id="GO:0009847">
    <property type="term" value="P:spore germination"/>
    <property type="evidence" value="ECO:0007669"/>
    <property type="project" value="InterPro"/>
</dbReference>
<protein>
    <submittedName>
        <fullName evidence="10">Ger(X)C family spore germination protein</fullName>
    </submittedName>
</protein>
<keyword evidence="5" id="KW-0472">Membrane</keyword>
<dbReference type="Proteomes" id="UP000295636">
    <property type="component" value="Unassembled WGS sequence"/>
</dbReference>
<dbReference type="PANTHER" id="PTHR35789">
    <property type="entry name" value="SPORE GERMINATION PROTEIN B3"/>
    <property type="match status" value="1"/>
</dbReference>
<evidence type="ECO:0000256" key="4">
    <source>
        <dbReference type="ARBA" id="ARBA00022729"/>
    </source>
</evidence>
<feature type="domain" description="Spore germination GerAC-like C-terminal" evidence="8">
    <location>
        <begin position="202"/>
        <end position="366"/>
    </location>
</feature>
<name>A0A4R5KEW6_9BACL</name>
<keyword evidence="3" id="KW-0309">Germination</keyword>
<dbReference type="PANTHER" id="PTHR35789:SF1">
    <property type="entry name" value="SPORE GERMINATION PROTEIN B3"/>
    <property type="match status" value="1"/>
</dbReference>
<comment type="similarity">
    <text evidence="2">Belongs to the GerABKC lipoprotein family.</text>
</comment>
<comment type="subcellular location">
    <subcellularLocation>
        <location evidence="1">Membrane</location>
        <topology evidence="1">Lipid-anchor</topology>
    </subcellularLocation>
</comment>
<keyword evidence="11" id="KW-1185">Reference proteome</keyword>
<reference evidence="10 11" key="1">
    <citation type="submission" date="2019-03" db="EMBL/GenBank/DDBJ databases">
        <title>This is whole genome sequence of Paenibacillus sp MS74 strain.</title>
        <authorList>
            <person name="Trinh H.N."/>
        </authorList>
    </citation>
    <scope>NUCLEOTIDE SEQUENCE [LARGE SCALE GENOMIC DNA]</scope>
    <source>
        <strain evidence="10 11">MS74</strain>
    </source>
</reference>
<organism evidence="10 11">
    <name type="scientific">Paenibacillus piri</name>
    <dbReference type="NCBI Taxonomy" id="2547395"/>
    <lineage>
        <taxon>Bacteria</taxon>
        <taxon>Bacillati</taxon>
        <taxon>Bacillota</taxon>
        <taxon>Bacilli</taxon>
        <taxon>Bacillales</taxon>
        <taxon>Paenibacillaceae</taxon>
        <taxon>Paenibacillus</taxon>
    </lineage>
</organism>
<evidence type="ECO:0000313" key="11">
    <source>
        <dbReference type="Proteomes" id="UP000295636"/>
    </source>
</evidence>
<evidence type="ECO:0000256" key="6">
    <source>
        <dbReference type="ARBA" id="ARBA00023139"/>
    </source>
</evidence>
<dbReference type="GO" id="GO:0016020">
    <property type="term" value="C:membrane"/>
    <property type="evidence" value="ECO:0007669"/>
    <property type="project" value="UniProtKB-SubCell"/>
</dbReference>
<dbReference type="Pfam" id="PF25198">
    <property type="entry name" value="Spore_GerAC_N"/>
    <property type="match status" value="1"/>
</dbReference>
<evidence type="ECO:0000313" key="10">
    <source>
        <dbReference type="EMBL" id="TDF93891.1"/>
    </source>
</evidence>
<gene>
    <name evidence="10" type="ORF">E1757_26135</name>
</gene>
<evidence type="ECO:0000256" key="7">
    <source>
        <dbReference type="ARBA" id="ARBA00023288"/>
    </source>
</evidence>
<keyword evidence="4" id="KW-0732">Signal</keyword>
<dbReference type="InterPro" id="IPR008844">
    <property type="entry name" value="Spore_GerAC-like"/>
</dbReference>
<feature type="domain" description="Spore germination protein N-terminal" evidence="9">
    <location>
        <begin position="9"/>
        <end position="185"/>
    </location>
</feature>
<proteinExistence type="inferred from homology"/>
<sequence length="379" mass="42592">MLLLSGCWDRSEINDVAFVLSTAVDLEKDGKIRFSVLVPLPGKMGGPGGGGGGGGTGGEKSYYIDSEIAETFREAQMKLQKRMSRRMFLAHRRTILIGENFAKNIGIQSIFDGTPRSPESRMSTYLIIAKGYAYDLLDASPRFERFPSEAIRELAKDHTVADMNMKDVGLPLSSSIGDPVAVYMDIKKSQKGEKPSKEVEVKGYALFRGDKMIGTLENEEADGYSWLHNWNIKGSASFKVEGEHTVTIKIFDTKTRIKTRINNGRIDYSIHSDARAKLLEDRSFFDLSQTKNVNEVEKAAADHVKKCIQAFLDRSIKTSTDPVQLGAFVWRAYPEQWEQAFKGEWPQAMKDASFSIHVETKMMDTGLIYENVTKRRDEK</sequence>
<evidence type="ECO:0000259" key="8">
    <source>
        <dbReference type="Pfam" id="PF05504"/>
    </source>
</evidence>
<evidence type="ECO:0000259" key="9">
    <source>
        <dbReference type="Pfam" id="PF25198"/>
    </source>
</evidence>
<dbReference type="InterPro" id="IPR038501">
    <property type="entry name" value="Spore_GerAC_C_sf"/>
</dbReference>
<dbReference type="NCBIfam" id="TIGR02887">
    <property type="entry name" value="spore_ger_x_C"/>
    <property type="match status" value="1"/>
</dbReference>
<evidence type="ECO:0000256" key="5">
    <source>
        <dbReference type="ARBA" id="ARBA00023136"/>
    </source>
</evidence>
<evidence type="ECO:0000256" key="2">
    <source>
        <dbReference type="ARBA" id="ARBA00007886"/>
    </source>
</evidence>
<dbReference type="Gene3D" id="3.30.300.210">
    <property type="entry name" value="Nutrient germinant receptor protein C, domain 3"/>
    <property type="match status" value="1"/>
</dbReference>
<dbReference type="AlphaFoldDB" id="A0A4R5KEW6"/>
<keyword evidence="6" id="KW-0564">Palmitate</keyword>
<dbReference type="EMBL" id="SMRT01000015">
    <property type="protein sequence ID" value="TDF93891.1"/>
    <property type="molecule type" value="Genomic_DNA"/>
</dbReference>
<comment type="caution">
    <text evidence="10">The sequence shown here is derived from an EMBL/GenBank/DDBJ whole genome shotgun (WGS) entry which is preliminary data.</text>
</comment>
<dbReference type="InterPro" id="IPR046953">
    <property type="entry name" value="Spore_GerAC-like_C"/>
</dbReference>
<evidence type="ECO:0000256" key="1">
    <source>
        <dbReference type="ARBA" id="ARBA00004635"/>
    </source>
</evidence>